<dbReference type="AlphaFoldDB" id="A0A0E9XKH1"/>
<evidence type="ECO:0000313" key="1">
    <source>
        <dbReference type="EMBL" id="JAI02311.1"/>
    </source>
</evidence>
<reference evidence="1" key="1">
    <citation type="submission" date="2014-11" db="EMBL/GenBank/DDBJ databases">
        <authorList>
            <person name="Amaro Gonzalez C."/>
        </authorList>
    </citation>
    <scope>NUCLEOTIDE SEQUENCE</scope>
</reference>
<name>A0A0E9XKH1_ANGAN</name>
<dbReference type="InterPro" id="IPR052418">
    <property type="entry name" value="Apolipoprotein_B"/>
</dbReference>
<organism evidence="1">
    <name type="scientific">Anguilla anguilla</name>
    <name type="common">European freshwater eel</name>
    <name type="synonym">Muraena anguilla</name>
    <dbReference type="NCBI Taxonomy" id="7936"/>
    <lineage>
        <taxon>Eukaryota</taxon>
        <taxon>Metazoa</taxon>
        <taxon>Chordata</taxon>
        <taxon>Craniata</taxon>
        <taxon>Vertebrata</taxon>
        <taxon>Euteleostomi</taxon>
        <taxon>Actinopterygii</taxon>
        <taxon>Neopterygii</taxon>
        <taxon>Teleostei</taxon>
        <taxon>Anguilliformes</taxon>
        <taxon>Anguillidae</taxon>
        <taxon>Anguilla</taxon>
    </lineage>
</organism>
<sequence>MNANQAIEASLRRVYMTLSYTSNNMAAMGSFDTKGTHTAKATLEFIPLTTLTTKVEIAVSQPSSIGDAGMDQTIDLEITTDKQKFTWSGKEQVMSITHIGNLVLPNDETEVRMELTDTVKGNVAFLKTVKLPVYQKTIWDVLKFDEVMAEDQLQSPDPLHCCGVHKEHGGTVLHFAH</sequence>
<dbReference type="GO" id="GO:0034361">
    <property type="term" value="C:very-low-density lipoprotein particle"/>
    <property type="evidence" value="ECO:0007669"/>
    <property type="project" value="TreeGrafter"/>
</dbReference>
<dbReference type="PANTHER" id="PTHR13769:SF6">
    <property type="entry name" value="APOLIPOPROTEIN B-100"/>
    <property type="match status" value="1"/>
</dbReference>
<accession>A0A0E9XKH1</accession>
<dbReference type="GO" id="GO:0042632">
    <property type="term" value="P:cholesterol homeostasis"/>
    <property type="evidence" value="ECO:0007669"/>
    <property type="project" value="TreeGrafter"/>
</dbReference>
<dbReference type="GO" id="GO:0034362">
    <property type="term" value="C:low-density lipoprotein particle"/>
    <property type="evidence" value="ECO:0007669"/>
    <property type="project" value="TreeGrafter"/>
</dbReference>
<reference evidence="1" key="2">
    <citation type="journal article" date="2015" name="Fish Shellfish Immunol.">
        <title>Early steps in the European eel (Anguilla anguilla)-Vibrio vulnificus interaction in the gills: Role of the RtxA13 toxin.</title>
        <authorList>
            <person name="Callol A."/>
            <person name="Pajuelo D."/>
            <person name="Ebbesson L."/>
            <person name="Teles M."/>
            <person name="MacKenzie S."/>
            <person name="Amaro C."/>
        </authorList>
    </citation>
    <scope>NUCLEOTIDE SEQUENCE</scope>
</reference>
<dbReference type="GO" id="GO:0034359">
    <property type="term" value="C:mature chylomicron"/>
    <property type="evidence" value="ECO:0007669"/>
    <property type="project" value="TreeGrafter"/>
</dbReference>
<protein>
    <submittedName>
        <fullName evidence="1">Uncharacterized protein</fullName>
    </submittedName>
</protein>
<dbReference type="GO" id="GO:0042953">
    <property type="term" value="P:lipoprotein transport"/>
    <property type="evidence" value="ECO:0007669"/>
    <property type="project" value="TreeGrafter"/>
</dbReference>
<proteinExistence type="predicted"/>
<dbReference type="EMBL" id="GBXM01006267">
    <property type="protein sequence ID" value="JAI02311.1"/>
    <property type="molecule type" value="Transcribed_RNA"/>
</dbReference>
<dbReference type="GO" id="GO:0006642">
    <property type="term" value="P:triglyceride mobilization"/>
    <property type="evidence" value="ECO:0007669"/>
    <property type="project" value="TreeGrafter"/>
</dbReference>
<dbReference type="GO" id="GO:0050750">
    <property type="term" value="F:low-density lipoprotein particle receptor binding"/>
    <property type="evidence" value="ECO:0007669"/>
    <property type="project" value="TreeGrafter"/>
</dbReference>
<dbReference type="GO" id="GO:0030301">
    <property type="term" value="P:cholesterol transport"/>
    <property type="evidence" value="ECO:0007669"/>
    <property type="project" value="TreeGrafter"/>
</dbReference>
<dbReference type="PANTHER" id="PTHR13769">
    <property type="entry name" value="APOLIPOPROTEIN B"/>
    <property type="match status" value="1"/>
</dbReference>
<dbReference type="GO" id="GO:0120020">
    <property type="term" value="F:cholesterol transfer activity"/>
    <property type="evidence" value="ECO:0007669"/>
    <property type="project" value="TreeGrafter"/>
</dbReference>